<organism evidence="1 2">
    <name type="scientific">Candidatus Kaiserbacteria bacterium RIFCSPHIGHO2_02_FULL_49_34</name>
    <dbReference type="NCBI Taxonomy" id="1798491"/>
    <lineage>
        <taxon>Bacteria</taxon>
        <taxon>Candidatus Kaiseribacteriota</taxon>
    </lineage>
</organism>
<sequence>MPVERIAIGNTAVARDLDPRTMKDVEVAVRGYFADIPALADVARCESQFRHTLANGSVLRGVVDPRDTGVMQINTYYHGETAKKLGLDLTNFVDNMAYARYLYEKQGLQPWSASKPCWGQVIAMR</sequence>
<evidence type="ECO:0000313" key="1">
    <source>
        <dbReference type="EMBL" id="OGG61263.1"/>
    </source>
</evidence>
<accession>A0A1F6DIM4</accession>
<dbReference type="InterPro" id="IPR023346">
    <property type="entry name" value="Lysozyme-like_dom_sf"/>
</dbReference>
<comment type="caution">
    <text evidence="1">The sequence shown here is derived from an EMBL/GenBank/DDBJ whole genome shotgun (WGS) entry which is preliminary data.</text>
</comment>
<reference evidence="1 2" key="1">
    <citation type="journal article" date="2016" name="Nat. Commun.">
        <title>Thousands of microbial genomes shed light on interconnected biogeochemical processes in an aquifer system.</title>
        <authorList>
            <person name="Anantharaman K."/>
            <person name="Brown C.T."/>
            <person name="Hug L.A."/>
            <person name="Sharon I."/>
            <person name="Castelle C.J."/>
            <person name="Probst A.J."/>
            <person name="Thomas B.C."/>
            <person name="Singh A."/>
            <person name="Wilkins M.J."/>
            <person name="Karaoz U."/>
            <person name="Brodie E.L."/>
            <person name="Williams K.H."/>
            <person name="Hubbard S.S."/>
            <person name="Banfield J.F."/>
        </authorList>
    </citation>
    <scope>NUCLEOTIDE SEQUENCE [LARGE SCALE GENOMIC DNA]</scope>
</reference>
<evidence type="ECO:0000313" key="2">
    <source>
        <dbReference type="Proteomes" id="UP000176511"/>
    </source>
</evidence>
<proteinExistence type="predicted"/>
<name>A0A1F6DIM4_9BACT</name>
<dbReference type="EMBL" id="MFLE01000023">
    <property type="protein sequence ID" value="OGG61263.1"/>
    <property type="molecule type" value="Genomic_DNA"/>
</dbReference>
<dbReference type="SUPFAM" id="SSF53955">
    <property type="entry name" value="Lysozyme-like"/>
    <property type="match status" value="1"/>
</dbReference>
<gene>
    <name evidence="1" type="ORF">A3C87_01550</name>
</gene>
<evidence type="ECO:0008006" key="3">
    <source>
        <dbReference type="Google" id="ProtNLM"/>
    </source>
</evidence>
<protein>
    <recommendedName>
        <fullName evidence="3">Transglycosylase SLT domain-containing protein</fullName>
    </recommendedName>
</protein>
<dbReference type="AlphaFoldDB" id="A0A1F6DIM4"/>
<dbReference type="Proteomes" id="UP000176511">
    <property type="component" value="Unassembled WGS sequence"/>
</dbReference>